<name>A0AAJ0GIX7_9PEZI</name>
<evidence type="ECO:0000313" key="2">
    <source>
        <dbReference type="Proteomes" id="UP001271007"/>
    </source>
</evidence>
<sequence length="128" mass="14704">MTAAYDQMMLSKTSTNVARVRAKPFKFRELPGELRNRIYKLVLVAEDPLDFYTGDCGRAEALVCDYSESWRNKVCCCEECQHGRYEDGRYRHGCDYKLIPLAPKAARSASLLCVSRQINQEASKIYYS</sequence>
<dbReference type="PANTHER" id="PTHR42085:SF2">
    <property type="entry name" value="F-BOX DOMAIN-CONTAINING PROTEIN"/>
    <property type="match status" value="1"/>
</dbReference>
<dbReference type="InterPro" id="IPR038883">
    <property type="entry name" value="AN11006-like"/>
</dbReference>
<proteinExistence type="predicted"/>
<gene>
    <name evidence="1" type="ORF">LTR09_000051</name>
</gene>
<comment type="caution">
    <text evidence="1">The sequence shown here is derived from an EMBL/GenBank/DDBJ whole genome shotgun (WGS) entry which is preliminary data.</text>
</comment>
<dbReference type="EMBL" id="JAWDJX010000001">
    <property type="protein sequence ID" value="KAK3058487.1"/>
    <property type="molecule type" value="Genomic_DNA"/>
</dbReference>
<accession>A0AAJ0GIX7</accession>
<organism evidence="1 2">
    <name type="scientific">Extremus antarcticus</name>
    <dbReference type="NCBI Taxonomy" id="702011"/>
    <lineage>
        <taxon>Eukaryota</taxon>
        <taxon>Fungi</taxon>
        <taxon>Dikarya</taxon>
        <taxon>Ascomycota</taxon>
        <taxon>Pezizomycotina</taxon>
        <taxon>Dothideomycetes</taxon>
        <taxon>Dothideomycetidae</taxon>
        <taxon>Mycosphaerellales</taxon>
        <taxon>Extremaceae</taxon>
        <taxon>Extremus</taxon>
    </lineage>
</organism>
<protein>
    <submittedName>
        <fullName evidence="1">Uncharacterized protein</fullName>
    </submittedName>
</protein>
<dbReference type="AlphaFoldDB" id="A0AAJ0GIX7"/>
<dbReference type="PANTHER" id="PTHR42085">
    <property type="entry name" value="F-BOX DOMAIN-CONTAINING PROTEIN"/>
    <property type="match status" value="1"/>
</dbReference>
<keyword evidence="2" id="KW-1185">Reference proteome</keyword>
<reference evidence="1" key="1">
    <citation type="submission" date="2023-04" db="EMBL/GenBank/DDBJ databases">
        <title>Black Yeasts Isolated from many extreme environments.</title>
        <authorList>
            <person name="Coleine C."/>
            <person name="Stajich J.E."/>
            <person name="Selbmann L."/>
        </authorList>
    </citation>
    <scope>NUCLEOTIDE SEQUENCE</scope>
    <source>
        <strain evidence="1">CCFEE 5312</strain>
    </source>
</reference>
<evidence type="ECO:0000313" key="1">
    <source>
        <dbReference type="EMBL" id="KAK3058487.1"/>
    </source>
</evidence>
<dbReference type="Proteomes" id="UP001271007">
    <property type="component" value="Unassembled WGS sequence"/>
</dbReference>